<evidence type="ECO:0000256" key="1">
    <source>
        <dbReference type="SAM" id="SignalP"/>
    </source>
</evidence>
<accession>A0A917Q3C9</accession>
<dbReference type="AlphaFoldDB" id="A0A917Q3C9"/>
<reference evidence="2" key="1">
    <citation type="journal article" date="2014" name="Int. J. Syst. Evol. Microbiol.">
        <title>Complete genome sequence of Corynebacterium casei LMG S-19264T (=DSM 44701T), isolated from a smear-ripened cheese.</title>
        <authorList>
            <consortium name="US DOE Joint Genome Institute (JGI-PGF)"/>
            <person name="Walter F."/>
            <person name="Albersmeier A."/>
            <person name="Kalinowski J."/>
            <person name="Ruckert C."/>
        </authorList>
    </citation>
    <scope>NUCLEOTIDE SEQUENCE</scope>
    <source>
        <strain evidence="2">JCM 12580</strain>
    </source>
</reference>
<sequence length="169" mass="19577">MKKLFVICILSVIIALVACSSPETDELVEYHNSYLEKVNPKLQEIDQLLVQSAQATTLEDTYNLEKNEVKPLVDEVTQYILNQKPETDVVKKLNKMRVEQFKIWSDAFDSRLQALEIAMEKSENDPEVQNLMQQFEGKLGEATEIRKKADKKFNEFADEYNVELTDQEN</sequence>
<evidence type="ECO:0008006" key="4">
    <source>
        <dbReference type="Google" id="ProtNLM"/>
    </source>
</evidence>
<name>A0A917Q3C9_9BACI</name>
<reference evidence="2" key="2">
    <citation type="submission" date="2020-09" db="EMBL/GenBank/DDBJ databases">
        <authorList>
            <person name="Sun Q."/>
            <person name="Ohkuma M."/>
        </authorList>
    </citation>
    <scope>NUCLEOTIDE SEQUENCE</scope>
    <source>
        <strain evidence="2">JCM 12580</strain>
    </source>
</reference>
<protein>
    <recommendedName>
        <fullName evidence="4">Lipoprotein</fullName>
    </recommendedName>
</protein>
<gene>
    <name evidence="2" type="ORF">GCM10007063_34780</name>
</gene>
<evidence type="ECO:0000313" key="2">
    <source>
        <dbReference type="EMBL" id="GGK09358.1"/>
    </source>
</evidence>
<organism evidence="2 3">
    <name type="scientific">Lentibacillus kapialis</name>
    <dbReference type="NCBI Taxonomy" id="340214"/>
    <lineage>
        <taxon>Bacteria</taxon>
        <taxon>Bacillati</taxon>
        <taxon>Bacillota</taxon>
        <taxon>Bacilli</taxon>
        <taxon>Bacillales</taxon>
        <taxon>Bacillaceae</taxon>
        <taxon>Lentibacillus</taxon>
    </lineage>
</organism>
<comment type="caution">
    <text evidence="2">The sequence shown here is derived from an EMBL/GenBank/DDBJ whole genome shotgun (WGS) entry which is preliminary data.</text>
</comment>
<evidence type="ECO:0000313" key="3">
    <source>
        <dbReference type="Proteomes" id="UP000658382"/>
    </source>
</evidence>
<dbReference type="EMBL" id="BMNQ01000104">
    <property type="protein sequence ID" value="GGK09358.1"/>
    <property type="molecule type" value="Genomic_DNA"/>
</dbReference>
<dbReference type="Proteomes" id="UP000658382">
    <property type="component" value="Unassembled WGS sequence"/>
</dbReference>
<feature type="chain" id="PRO_5039445455" description="Lipoprotein" evidence="1">
    <location>
        <begin position="21"/>
        <end position="169"/>
    </location>
</feature>
<dbReference type="PROSITE" id="PS51257">
    <property type="entry name" value="PROKAR_LIPOPROTEIN"/>
    <property type="match status" value="1"/>
</dbReference>
<keyword evidence="3" id="KW-1185">Reference proteome</keyword>
<feature type="signal peptide" evidence="1">
    <location>
        <begin position="1"/>
        <end position="20"/>
    </location>
</feature>
<proteinExistence type="predicted"/>
<dbReference type="RefSeq" id="WP_188634381.1">
    <property type="nucleotide sequence ID" value="NZ_BMNQ01000104.1"/>
</dbReference>
<keyword evidence="1" id="KW-0732">Signal</keyword>